<dbReference type="SUPFAM" id="SSF51905">
    <property type="entry name" value="FAD/NAD(P)-binding domain"/>
    <property type="match status" value="1"/>
</dbReference>
<dbReference type="EMBL" id="JAUUIA010000732">
    <property type="protein sequence ID" value="MDP0971419.1"/>
    <property type="molecule type" value="Genomic_DNA"/>
</dbReference>
<organism evidence="1 2">
    <name type="scientific">Klebsiella pneumoniae</name>
    <dbReference type="NCBI Taxonomy" id="573"/>
    <lineage>
        <taxon>Bacteria</taxon>
        <taxon>Pseudomonadati</taxon>
        <taxon>Pseudomonadota</taxon>
        <taxon>Gammaproteobacteria</taxon>
        <taxon>Enterobacterales</taxon>
        <taxon>Enterobacteriaceae</taxon>
        <taxon>Klebsiella/Raoultella group</taxon>
        <taxon>Klebsiella</taxon>
        <taxon>Klebsiella pneumoniae complex</taxon>
    </lineage>
</organism>
<dbReference type="GO" id="GO:0004497">
    <property type="term" value="F:monooxygenase activity"/>
    <property type="evidence" value="ECO:0007669"/>
    <property type="project" value="InterPro"/>
</dbReference>
<feature type="non-terminal residue" evidence="1">
    <location>
        <position position="87"/>
    </location>
</feature>
<sequence>VHQAEGSGDITGLALDNGARVEGDFFIDCTGMRALLLGETLGVGYESWSHWLPCDSALAVQTASVGEPVPYTRSIAHPWGWQWRIPL</sequence>
<dbReference type="AlphaFoldDB" id="A0AAW8ALA6"/>
<dbReference type="InterPro" id="IPR006905">
    <property type="entry name" value="Flavin_halogenase"/>
</dbReference>
<dbReference type="PANTHER" id="PTHR43747">
    <property type="entry name" value="FAD-BINDING PROTEIN"/>
    <property type="match status" value="1"/>
</dbReference>
<evidence type="ECO:0000313" key="1">
    <source>
        <dbReference type="EMBL" id="MDP0971419.1"/>
    </source>
</evidence>
<accession>A0AAW8ALA6</accession>
<dbReference type="InterPro" id="IPR036188">
    <property type="entry name" value="FAD/NAD-bd_sf"/>
</dbReference>
<feature type="non-terminal residue" evidence="1">
    <location>
        <position position="1"/>
    </location>
</feature>
<comment type="caution">
    <text evidence="1">The sequence shown here is derived from an EMBL/GenBank/DDBJ whole genome shotgun (WGS) entry which is preliminary data.</text>
</comment>
<proteinExistence type="predicted"/>
<dbReference type="Pfam" id="PF04820">
    <property type="entry name" value="Trp_halogenase"/>
    <property type="match status" value="1"/>
</dbReference>
<protein>
    <submittedName>
        <fullName evidence="1">Tryptophan 7-halogenase</fullName>
    </submittedName>
</protein>
<gene>
    <name evidence="1" type="ORF">Q6294_31240</name>
</gene>
<dbReference type="InterPro" id="IPR050816">
    <property type="entry name" value="Flavin-dep_Halogenase_NPB"/>
</dbReference>
<reference evidence="1" key="1">
    <citation type="submission" date="2023-07" db="EMBL/GenBank/DDBJ databases">
        <authorList>
            <person name="Peng Z."/>
        </authorList>
    </citation>
    <scope>NUCLEOTIDE SEQUENCE</scope>
    <source>
        <strain evidence="1">KP219</strain>
    </source>
</reference>
<evidence type="ECO:0000313" key="2">
    <source>
        <dbReference type="Proteomes" id="UP001244490"/>
    </source>
</evidence>
<name>A0AAW8ALA6_KLEPN</name>
<dbReference type="PANTHER" id="PTHR43747:SF4">
    <property type="entry name" value="FLAVIN-DEPENDENT TRYPTOPHAN HALOGENASE"/>
    <property type="match status" value="1"/>
</dbReference>
<dbReference type="RefSeq" id="WP_305202512.1">
    <property type="nucleotide sequence ID" value="NZ_JAUUIA010000732.1"/>
</dbReference>
<dbReference type="Gene3D" id="3.50.50.60">
    <property type="entry name" value="FAD/NAD(P)-binding domain"/>
    <property type="match status" value="1"/>
</dbReference>
<dbReference type="Proteomes" id="UP001244490">
    <property type="component" value="Unassembled WGS sequence"/>
</dbReference>